<feature type="compositionally biased region" description="Basic and acidic residues" evidence="1">
    <location>
        <begin position="21"/>
        <end position="39"/>
    </location>
</feature>
<dbReference type="EMBL" id="AFWT01000061">
    <property type="protein sequence ID" value="EGV27762.1"/>
    <property type="molecule type" value="Genomic_DNA"/>
</dbReference>
<name>G2E819_9GAMM</name>
<evidence type="ECO:0000313" key="3">
    <source>
        <dbReference type="Proteomes" id="UP000004200"/>
    </source>
</evidence>
<accession>G2E819</accession>
<proteinExistence type="predicted"/>
<comment type="caution">
    <text evidence="2">The sequence shown here is derived from an EMBL/GenBank/DDBJ whole genome shotgun (WGS) entry which is preliminary data.</text>
</comment>
<feature type="region of interest" description="Disordered" evidence="1">
    <location>
        <begin position="21"/>
        <end position="46"/>
    </location>
</feature>
<dbReference type="AlphaFoldDB" id="G2E819"/>
<evidence type="ECO:0000256" key="1">
    <source>
        <dbReference type="SAM" id="MobiDB-lite"/>
    </source>
</evidence>
<reference evidence="2 3" key="1">
    <citation type="submission" date="2011-06" db="EMBL/GenBank/DDBJ databases">
        <title>The draft genome of Thiorhodococcus drewsii AZ1.</title>
        <authorList>
            <consortium name="US DOE Joint Genome Institute (JGI-PGF)"/>
            <person name="Lucas S."/>
            <person name="Han J."/>
            <person name="Lapidus A."/>
            <person name="Cheng J.-F."/>
            <person name="Goodwin L."/>
            <person name="Pitluck S."/>
            <person name="Peters L."/>
            <person name="Land M.L."/>
            <person name="Hauser L."/>
            <person name="Vogl K."/>
            <person name="Liu Z."/>
            <person name="Imhoff J."/>
            <person name="Thiel V."/>
            <person name="Frigaard N.-U."/>
            <person name="Bryant D.A."/>
            <person name="Woyke T.J."/>
        </authorList>
    </citation>
    <scope>NUCLEOTIDE SEQUENCE [LARGE SCALE GENOMIC DNA]</scope>
    <source>
        <strain evidence="2 3">AZ1</strain>
    </source>
</reference>
<protein>
    <submittedName>
        <fullName evidence="2">Uncharacterized protein</fullName>
    </submittedName>
</protein>
<sequence length="132" mass="15275">MQSGQPDIDTRIQPMLRARLQHQEHTQNPRRERCREPAHPTHPGSPPNLLLTVFLLSLGCPRKPDEIGIRILVKHGEHSIPLLPLQTPIHQRSQRFIINRFHISSLTRAGETKHEPGHKTILRTGKGWLFWH</sequence>
<keyword evidence="3" id="KW-1185">Reference proteome</keyword>
<gene>
    <name evidence="2" type="ORF">ThidrDRAFT_4433</name>
</gene>
<evidence type="ECO:0000313" key="2">
    <source>
        <dbReference type="EMBL" id="EGV27762.1"/>
    </source>
</evidence>
<dbReference type="Proteomes" id="UP000004200">
    <property type="component" value="Unassembled WGS sequence"/>
</dbReference>
<organism evidence="2 3">
    <name type="scientific">Thiorhodococcus drewsii AZ1</name>
    <dbReference type="NCBI Taxonomy" id="765913"/>
    <lineage>
        <taxon>Bacteria</taxon>
        <taxon>Pseudomonadati</taxon>
        <taxon>Pseudomonadota</taxon>
        <taxon>Gammaproteobacteria</taxon>
        <taxon>Chromatiales</taxon>
        <taxon>Chromatiaceae</taxon>
        <taxon>Thiorhodococcus</taxon>
    </lineage>
</organism>